<dbReference type="PANTHER" id="PTHR42755:SF1">
    <property type="entry name" value="3-DEOXY-D-MANNO-OCTULOSONIC ACID TRANSFERASE, MITOCHONDRIAL-RELATED"/>
    <property type="match status" value="1"/>
</dbReference>
<dbReference type="AlphaFoldDB" id="A0A1P8UQ54"/>
<dbReference type="KEGG" id="paby:Ga0080574_TMP1198"/>
<sequence>MLLYRLLVSVFALGVLARLALRRDRDALRQRLARGPAEPGPHLWLHAASNGELASARPLIAALQAARPDLKLLITCNSATGVALAQGWGLAARLAPLDLARVARRMHRRWDVRGHIAMESELWPHRVLTCPGPVFVMGGRLTESTARVWRLFGGLQSRLLRRIAWLSPQDAGSRTRYCAVGLPEAATGPVVDLKALYTPETRRDPALTAAFARGKTWLAASTHEGEEEIVLAAHALAREAEPDLRLILAPRHPRRAEAVLRLIADAGLSVARRSAGDAPEGADVYLADTMGEMGLLYPLAGRILIGGTLSDVGGHTPYEPAAYGAALLHGPDFAKHRPGFDRLHAQGAATQVRNTEELARALNALAAETAQQTHGAAAQAALRPQADAQTLAAGITQRLDT</sequence>
<evidence type="ECO:0000313" key="12">
    <source>
        <dbReference type="EMBL" id="APZ51532.1"/>
    </source>
</evidence>
<evidence type="ECO:0000256" key="8">
    <source>
        <dbReference type="PIRSR" id="PIRSR639901-1"/>
    </source>
</evidence>
<evidence type="ECO:0000256" key="7">
    <source>
        <dbReference type="ARBA" id="ARBA00049183"/>
    </source>
</evidence>
<evidence type="ECO:0000256" key="1">
    <source>
        <dbReference type="ARBA" id="ARBA00003394"/>
    </source>
</evidence>
<comment type="catalytic activity">
    <reaction evidence="7 10">
        <text>lipid IVA (E. coli) + CMP-3-deoxy-beta-D-manno-octulosonate = alpha-Kdo-(2-&gt;6)-lipid IVA (E. coli) + CMP + H(+)</text>
        <dbReference type="Rhea" id="RHEA:28066"/>
        <dbReference type="ChEBI" id="CHEBI:15378"/>
        <dbReference type="ChEBI" id="CHEBI:58603"/>
        <dbReference type="ChEBI" id="CHEBI:60364"/>
        <dbReference type="ChEBI" id="CHEBI:60377"/>
        <dbReference type="ChEBI" id="CHEBI:85987"/>
        <dbReference type="EC" id="2.4.99.12"/>
    </reaction>
</comment>
<dbReference type="UniPathway" id="UPA00958"/>
<dbReference type="Gene3D" id="3.40.50.11720">
    <property type="entry name" value="3-Deoxy-D-manno-octulosonic-acid transferase, N-terminal domain"/>
    <property type="match status" value="1"/>
</dbReference>
<keyword evidence="5 10" id="KW-0808">Transferase</keyword>
<evidence type="ECO:0000256" key="3">
    <source>
        <dbReference type="ARBA" id="ARBA00012621"/>
    </source>
</evidence>
<evidence type="ECO:0000256" key="6">
    <source>
        <dbReference type="ARBA" id="ARBA00031445"/>
    </source>
</evidence>
<gene>
    <name evidence="12" type="ORF">Ga0080574_TMP1198</name>
</gene>
<dbReference type="InterPro" id="IPR039901">
    <property type="entry name" value="Kdotransferase"/>
</dbReference>
<organism evidence="12 13">
    <name type="scientific">Salipiger abyssi</name>
    <dbReference type="NCBI Taxonomy" id="1250539"/>
    <lineage>
        <taxon>Bacteria</taxon>
        <taxon>Pseudomonadati</taxon>
        <taxon>Pseudomonadota</taxon>
        <taxon>Alphaproteobacteria</taxon>
        <taxon>Rhodobacterales</taxon>
        <taxon>Roseobacteraceae</taxon>
        <taxon>Salipiger</taxon>
    </lineage>
</organism>
<reference evidence="12 13" key="1">
    <citation type="submission" date="2016-04" db="EMBL/GenBank/DDBJ databases">
        <title>Deep-sea bacteria in the southern Pacific.</title>
        <authorList>
            <person name="Tang K."/>
        </authorList>
    </citation>
    <scope>NUCLEOTIDE SEQUENCE [LARGE SCALE GENOMIC DNA]</scope>
    <source>
        <strain evidence="12 13">JLT2014</strain>
    </source>
</reference>
<comment type="similarity">
    <text evidence="10">Belongs to the glycosyltransferase group 1 family.</text>
</comment>
<keyword evidence="12" id="KW-0328">Glycosyltransferase</keyword>
<dbReference type="RefSeq" id="WP_076696122.1">
    <property type="nucleotide sequence ID" value="NZ_CP015093.1"/>
</dbReference>
<dbReference type="GO" id="GO:0009245">
    <property type="term" value="P:lipid A biosynthetic process"/>
    <property type="evidence" value="ECO:0007669"/>
    <property type="project" value="TreeGrafter"/>
</dbReference>
<evidence type="ECO:0000256" key="10">
    <source>
        <dbReference type="RuleBase" id="RU365103"/>
    </source>
</evidence>
<protein>
    <recommendedName>
        <fullName evidence="4 10">3-deoxy-D-manno-octulosonic acid transferase</fullName>
        <shortName evidence="10">Kdo transferase</shortName>
        <ecNumber evidence="3 10">2.4.99.12</ecNumber>
    </recommendedName>
    <alternativeName>
        <fullName evidence="6 10">Lipid IV(A) 3-deoxy-D-manno-octulosonic acid transferase</fullName>
    </alternativeName>
</protein>
<keyword evidence="10" id="KW-0472">Membrane</keyword>
<dbReference type="Pfam" id="PF04413">
    <property type="entry name" value="Glycos_transf_N"/>
    <property type="match status" value="1"/>
</dbReference>
<feature type="site" description="Transition state stabilizer" evidence="9">
    <location>
        <position position="194"/>
    </location>
</feature>
<keyword evidence="10" id="KW-1003">Cell membrane</keyword>
<keyword evidence="10" id="KW-0448">Lipopolysaccharide biosynthesis</keyword>
<dbReference type="STRING" id="1250539.Ga0080574_TMP1198"/>
<feature type="site" description="Transition state stabilizer" evidence="9">
    <location>
        <position position="119"/>
    </location>
</feature>
<dbReference type="EMBL" id="CP015093">
    <property type="protein sequence ID" value="APZ51532.1"/>
    <property type="molecule type" value="Genomic_DNA"/>
</dbReference>
<dbReference type="InterPro" id="IPR038107">
    <property type="entry name" value="Glycos_transf_N_sf"/>
</dbReference>
<dbReference type="Proteomes" id="UP000187059">
    <property type="component" value="Chromosome"/>
</dbReference>
<evidence type="ECO:0000259" key="11">
    <source>
        <dbReference type="Pfam" id="PF04413"/>
    </source>
</evidence>
<name>A0A1P8UQ54_9RHOB</name>
<keyword evidence="13" id="KW-1185">Reference proteome</keyword>
<dbReference type="Gene3D" id="3.40.50.2000">
    <property type="entry name" value="Glycogen Phosphorylase B"/>
    <property type="match status" value="1"/>
</dbReference>
<feature type="domain" description="3-deoxy-D-manno-octulosonic-acid transferase N-terminal" evidence="11">
    <location>
        <begin position="28"/>
        <end position="194"/>
    </location>
</feature>
<feature type="active site" description="Proton acceptor" evidence="8">
    <location>
        <position position="52"/>
    </location>
</feature>
<evidence type="ECO:0000256" key="4">
    <source>
        <dbReference type="ARBA" id="ARBA00019077"/>
    </source>
</evidence>
<dbReference type="GO" id="GO:0005886">
    <property type="term" value="C:plasma membrane"/>
    <property type="evidence" value="ECO:0007669"/>
    <property type="project" value="UniProtKB-SubCell"/>
</dbReference>
<dbReference type="GO" id="GO:0009244">
    <property type="term" value="P:lipopolysaccharide core region biosynthetic process"/>
    <property type="evidence" value="ECO:0007669"/>
    <property type="project" value="UniProtKB-UniRule"/>
</dbReference>
<dbReference type="InterPro" id="IPR007507">
    <property type="entry name" value="Glycos_transf_N"/>
</dbReference>
<dbReference type="PANTHER" id="PTHR42755">
    <property type="entry name" value="3-DEOXY-MANNO-OCTULOSONATE CYTIDYLYLTRANSFERASE"/>
    <property type="match status" value="1"/>
</dbReference>
<comment type="function">
    <text evidence="1 10">Involved in lipopolysaccharide (LPS) biosynthesis. Catalyzes the transfer of 3-deoxy-D-manno-octulosonate (Kdo) residue(s) from CMP-Kdo to lipid IV(A), the tetraacyldisaccharide-1,4'-bisphosphate precursor of lipid A.</text>
</comment>
<evidence type="ECO:0000256" key="9">
    <source>
        <dbReference type="PIRSR" id="PIRSR639901-2"/>
    </source>
</evidence>
<dbReference type="OrthoDB" id="9789797at2"/>
<dbReference type="GO" id="GO:0043842">
    <property type="term" value="F:Kdo transferase activity"/>
    <property type="evidence" value="ECO:0007669"/>
    <property type="project" value="UniProtKB-EC"/>
</dbReference>
<comment type="subcellular location">
    <subcellularLocation>
        <location evidence="10">Cell membrane</location>
    </subcellularLocation>
</comment>
<comment type="pathway">
    <text evidence="2 10">Bacterial outer membrane biogenesis; LPS core biosynthesis.</text>
</comment>
<dbReference type="EC" id="2.4.99.12" evidence="3 10"/>
<proteinExistence type="inferred from homology"/>
<accession>A0A1P8UQ54</accession>
<evidence type="ECO:0000256" key="2">
    <source>
        <dbReference type="ARBA" id="ARBA00004713"/>
    </source>
</evidence>
<evidence type="ECO:0000256" key="5">
    <source>
        <dbReference type="ARBA" id="ARBA00022679"/>
    </source>
</evidence>
<evidence type="ECO:0000313" key="13">
    <source>
        <dbReference type="Proteomes" id="UP000187059"/>
    </source>
</evidence>